<proteinExistence type="predicted"/>
<protein>
    <recommendedName>
        <fullName evidence="4">Spread protein</fullName>
    </recommendedName>
</protein>
<dbReference type="RefSeq" id="WP_204013757.1">
    <property type="nucleotide sequence ID" value="NZ_BOOZ01000050.1"/>
</dbReference>
<dbReference type="EMBL" id="BOOZ01000050">
    <property type="protein sequence ID" value="GIJ12361.1"/>
    <property type="molecule type" value="Genomic_DNA"/>
</dbReference>
<reference evidence="2 3" key="1">
    <citation type="submission" date="2021-01" db="EMBL/GenBank/DDBJ databases">
        <title>Whole genome shotgun sequence of Verrucosispora andamanensis NBRC 109075.</title>
        <authorList>
            <person name="Komaki H."/>
            <person name="Tamura T."/>
        </authorList>
    </citation>
    <scope>NUCLEOTIDE SEQUENCE [LARGE SCALE GENOMIC DNA]</scope>
    <source>
        <strain evidence="2 3">NBRC 109075</strain>
    </source>
</reference>
<dbReference type="Proteomes" id="UP000647017">
    <property type="component" value="Unassembled WGS sequence"/>
</dbReference>
<evidence type="ECO:0000313" key="3">
    <source>
        <dbReference type="Proteomes" id="UP000647017"/>
    </source>
</evidence>
<evidence type="ECO:0000256" key="1">
    <source>
        <dbReference type="SAM" id="MobiDB-lite"/>
    </source>
</evidence>
<evidence type="ECO:0008006" key="4">
    <source>
        <dbReference type="Google" id="ProtNLM"/>
    </source>
</evidence>
<accession>A0ABQ4I398</accession>
<keyword evidence="3" id="KW-1185">Reference proteome</keyword>
<evidence type="ECO:0000313" key="2">
    <source>
        <dbReference type="EMBL" id="GIJ12361.1"/>
    </source>
</evidence>
<organism evidence="2 3">
    <name type="scientific">Micromonospora andamanensis</name>
    <dbReference type="NCBI Taxonomy" id="1287068"/>
    <lineage>
        <taxon>Bacteria</taxon>
        <taxon>Bacillati</taxon>
        <taxon>Actinomycetota</taxon>
        <taxon>Actinomycetes</taxon>
        <taxon>Micromonosporales</taxon>
        <taxon>Micromonosporaceae</taxon>
        <taxon>Micromonospora</taxon>
    </lineage>
</organism>
<name>A0ABQ4I398_9ACTN</name>
<comment type="caution">
    <text evidence="2">The sequence shown here is derived from an EMBL/GenBank/DDBJ whole genome shotgun (WGS) entry which is preliminary data.</text>
</comment>
<sequence length="84" mass="9450">MTTPTFYRLRAPHPDGTASTAVSVRVDRERPDPYPVYLAVGGGRRRMHLTPDEAWALWRCLSEAVASLGEPPEHIRTRVAPARR</sequence>
<gene>
    <name evidence="2" type="ORF">Van01_55750</name>
</gene>
<feature type="region of interest" description="Disordered" evidence="1">
    <location>
        <begin position="1"/>
        <end position="21"/>
    </location>
</feature>